<accession>A0A3B0XKL7</accession>
<sequence length="161" mass="18638">MGKLNPTRVLANIFHSLILVFFLFYSAGCSSSDGLSESFKIENEAAQNHLIEELQRRNITVKVDDDHQVWFSAQDRDKVHAIAQDIMAASPPDKISFHYVDEKYTDMLAQKLRDNNVPFEIEVVDGNKQLVLFQKDARLWKKLKAQVDELYKQDIRMKINP</sequence>
<keyword evidence="1" id="KW-1133">Transmembrane helix</keyword>
<gene>
    <name evidence="2" type="ORF">MNBD_GAMMA09-3696</name>
</gene>
<feature type="transmembrane region" description="Helical" evidence="1">
    <location>
        <begin position="9"/>
        <end position="28"/>
    </location>
</feature>
<reference evidence="2" key="1">
    <citation type="submission" date="2018-06" db="EMBL/GenBank/DDBJ databases">
        <authorList>
            <person name="Zhirakovskaya E."/>
        </authorList>
    </citation>
    <scope>NUCLEOTIDE SEQUENCE</scope>
</reference>
<organism evidence="2">
    <name type="scientific">hydrothermal vent metagenome</name>
    <dbReference type="NCBI Taxonomy" id="652676"/>
    <lineage>
        <taxon>unclassified sequences</taxon>
        <taxon>metagenomes</taxon>
        <taxon>ecological metagenomes</taxon>
    </lineage>
</organism>
<dbReference type="AlphaFoldDB" id="A0A3B0XKL7"/>
<evidence type="ECO:0000313" key="2">
    <source>
        <dbReference type="EMBL" id="VAW65240.1"/>
    </source>
</evidence>
<name>A0A3B0XKL7_9ZZZZ</name>
<dbReference type="EMBL" id="UOFI01000065">
    <property type="protein sequence ID" value="VAW65240.1"/>
    <property type="molecule type" value="Genomic_DNA"/>
</dbReference>
<keyword evidence="1" id="KW-0812">Transmembrane</keyword>
<keyword evidence="1" id="KW-0472">Membrane</keyword>
<evidence type="ECO:0000256" key="1">
    <source>
        <dbReference type="SAM" id="Phobius"/>
    </source>
</evidence>
<proteinExistence type="predicted"/>
<protein>
    <submittedName>
        <fullName evidence="2">Uncharacterized protein</fullName>
    </submittedName>
</protein>